<accession>A0A0N7MY47</accession>
<dbReference type="AlphaFoldDB" id="A0A0N7MY47"/>
<keyword evidence="4" id="KW-0812">Transmembrane</keyword>
<organism evidence="6 7">
    <name type="scientific">Candidatus Chryseopegocella kryptomonas</name>
    <dbReference type="NCBI Taxonomy" id="1633643"/>
    <lineage>
        <taxon>Bacteria</taxon>
        <taxon>Pseudomonadati</taxon>
        <taxon>Candidatus Kryptoniota</taxon>
        <taxon>Candidatus Chryseopegocella</taxon>
    </lineage>
</organism>
<dbReference type="InterPro" id="IPR006633">
    <property type="entry name" value="Carb-bd_sugar_hydrolysis-dom"/>
</dbReference>
<keyword evidence="3" id="KW-0833">Ubl conjugation pathway</keyword>
<name>A0A0N7MY47_9BACT</name>
<dbReference type="InterPro" id="IPR051550">
    <property type="entry name" value="SCF-Subunits/Alg-Epimerases"/>
</dbReference>
<dbReference type="NCBIfam" id="TIGR03804">
    <property type="entry name" value="para_beta_helix"/>
    <property type="match status" value="3"/>
</dbReference>
<dbReference type="Gene3D" id="2.160.20.10">
    <property type="entry name" value="Single-stranded right-handed beta-helix, Pectin lyase-like"/>
    <property type="match status" value="1"/>
</dbReference>
<evidence type="ECO:0000256" key="3">
    <source>
        <dbReference type="ARBA" id="ARBA00022786"/>
    </source>
</evidence>
<proteinExistence type="predicted"/>
<dbReference type="InterPro" id="IPR011050">
    <property type="entry name" value="Pectin_lyase_fold/virulence"/>
</dbReference>
<dbReference type="InterPro" id="IPR022441">
    <property type="entry name" value="Para_beta_helix_rpt-2"/>
</dbReference>
<evidence type="ECO:0000259" key="5">
    <source>
        <dbReference type="SMART" id="SM00722"/>
    </source>
</evidence>
<dbReference type="OrthoDB" id="9767990at2"/>
<reference evidence="7" key="1">
    <citation type="submission" date="2015-11" db="EMBL/GenBank/DDBJ databases">
        <authorList>
            <person name="Varghese N."/>
        </authorList>
    </citation>
    <scope>NUCLEOTIDE SEQUENCE [LARGE SCALE GENOMIC DNA]</scope>
    <source>
        <strain evidence="7">JGI-23</strain>
    </source>
</reference>
<dbReference type="SUPFAM" id="SSF51126">
    <property type="entry name" value="Pectin lyase-like"/>
    <property type="match status" value="1"/>
</dbReference>
<evidence type="ECO:0000256" key="2">
    <source>
        <dbReference type="ARBA" id="ARBA00022737"/>
    </source>
</evidence>
<dbReference type="InterPro" id="IPR026464">
    <property type="entry name" value="NosD_copper_fam"/>
</dbReference>
<dbReference type="PANTHER" id="PTHR22990:SF15">
    <property type="entry name" value="F-BOX ONLY PROTEIN 10"/>
    <property type="match status" value="1"/>
</dbReference>
<keyword evidence="4" id="KW-0472">Membrane</keyword>
<dbReference type="Pfam" id="PF05048">
    <property type="entry name" value="NosD"/>
    <property type="match status" value="2"/>
</dbReference>
<evidence type="ECO:0000256" key="4">
    <source>
        <dbReference type="SAM" id="Phobius"/>
    </source>
</evidence>
<keyword evidence="4" id="KW-1133">Transmembrane helix</keyword>
<evidence type="ECO:0000313" key="6">
    <source>
        <dbReference type="EMBL" id="CUT03235.1"/>
    </source>
</evidence>
<dbReference type="InterPro" id="IPR012334">
    <property type="entry name" value="Pectin_lyas_fold"/>
</dbReference>
<dbReference type="NCBIfam" id="TIGR04247">
    <property type="entry name" value="NosD_copper_fam"/>
    <property type="match status" value="1"/>
</dbReference>
<dbReference type="RefSeq" id="WP_159421136.1">
    <property type="nucleotide sequence ID" value="NZ_CZVW01000015.1"/>
</dbReference>
<dbReference type="InterPro" id="IPR007742">
    <property type="entry name" value="NosD_dom"/>
</dbReference>
<gene>
    <name evidence="6" type="ORF">JGI23_01433</name>
</gene>
<keyword evidence="2" id="KW-0677">Repeat</keyword>
<feature type="transmembrane region" description="Helical" evidence="4">
    <location>
        <begin position="439"/>
        <end position="460"/>
    </location>
</feature>
<dbReference type="EMBL" id="CZVW01000015">
    <property type="protein sequence ID" value="CUT03235.1"/>
    <property type="molecule type" value="Genomic_DNA"/>
</dbReference>
<comment type="pathway">
    <text evidence="1">Protein modification; protein ubiquitination.</text>
</comment>
<feature type="domain" description="Carbohydrate-binding/sugar hydrolysis" evidence="5">
    <location>
        <begin position="53"/>
        <end position="192"/>
    </location>
</feature>
<evidence type="ECO:0000256" key="1">
    <source>
        <dbReference type="ARBA" id="ARBA00004906"/>
    </source>
</evidence>
<dbReference type="PANTHER" id="PTHR22990">
    <property type="entry name" value="F-BOX ONLY PROTEIN"/>
    <property type="match status" value="1"/>
</dbReference>
<dbReference type="InterPro" id="IPR006626">
    <property type="entry name" value="PbH1"/>
</dbReference>
<dbReference type="SMART" id="SM00710">
    <property type="entry name" value="PbH1"/>
    <property type="match status" value="7"/>
</dbReference>
<dbReference type="SMART" id="SM00722">
    <property type="entry name" value="CASH"/>
    <property type="match status" value="1"/>
</dbReference>
<protein>
    <submittedName>
        <fullName evidence="6">Nitrous oxidase accessory protein</fullName>
    </submittedName>
</protein>
<keyword evidence="7" id="KW-1185">Reference proteome</keyword>
<dbReference type="Proteomes" id="UP000199197">
    <property type="component" value="Unassembled WGS sequence"/>
</dbReference>
<evidence type="ECO:0000313" key="7">
    <source>
        <dbReference type="Proteomes" id="UP000199197"/>
    </source>
</evidence>
<sequence length="472" mass="53557">MKILSGHILKISFLLSLLFCSSIADVLKVGKNYEFKTIKEAIAVAKPHDTIYVYGGEYFGNIFLEKPLVLIGVGRPWIKGENWGSTVTVLADSCVINGFKITGGGNLLQKEDSGILLKNSSYNIVENNLLEDVLFGIYFFASNYNIVRRNTVIGRPYLGIGERGSGLHIWNSHFNLVEENFITKVRDGMYIQESSNNLIRRNYATDLRYGIHYMFSDSNRFEENVFINDVVGGAVMYSRHIYFKRNIFARNRGFSSYGLLLQSCDYCVAEENYVIDNSIGLHFESTNYNIIRRNLVMNNDLAIALFASANYDKIYENNFIGNLALIRTIGNPKTTQFSNNGRGNYWDGYLGYDLDNDGVGDVKFKLTNVFESIQGKYPALQLYLSSPSAKAIEIAEKAMPIVKSFNIYDEHPLMRKVEIPDLTYLVKREVARGEENRKIAFFIVVAIGLMAFVPFLILLIQSKILRSRYAFG</sequence>